<name>A0AAW3UZ13_9BURK</name>
<sequence>MVLLILDIPKAELPDLQRDLQVFGGATLVQDACYITLGIKARYMLTVDEGFLESFPRWKPHTINQ</sequence>
<dbReference type="Proteomes" id="UP000518681">
    <property type="component" value="Unassembled WGS sequence"/>
</dbReference>
<evidence type="ECO:0000313" key="2">
    <source>
        <dbReference type="Proteomes" id="UP000518681"/>
    </source>
</evidence>
<evidence type="ECO:0008006" key="3">
    <source>
        <dbReference type="Google" id="ProtNLM"/>
    </source>
</evidence>
<dbReference type="EMBL" id="JACIIK010000007">
    <property type="protein sequence ID" value="MBB6203549.1"/>
    <property type="molecule type" value="Genomic_DNA"/>
</dbReference>
<organism evidence="1 2">
    <name type="scientific">Paraburkholderia fungorum</name>
    <dbReference type="NCBI Taxonomy" id="134537"/>
    <lineage>
        <taxon>Bacteria</taxon>
        <taxon>Pseudomonadati</taxon>
        <taxon>Pseudomonadota</taxon>
        <taxon>Betaproteobacteria</taxon>
        <taxon>Burkholderiales</taxon>
        <taxon>Burkholderiaceae</taxon>
        <taxon>Paraburkholderia</taxon>
    </lineage>
</organism>
<dbReference type="AlphaFoldDB" id="A0AAW3UZ13"/>
<dbReference type="RefSeq" id="WP_025496736.1">
    <property type="nucleotide sequence ID" value="NZ_CADFGE010000005.1"/>
</dbReference>
<accession>A0AAW3UZ13</accession>
<evidence type="ECO:0000313" key="1">
    <source>
        <dbReference type="EMBL" id="MBB6203549.1"/>
    </source>
</evidence>
<reference evidence="1 2" key="1">
    <citation type="submission" date="2020-08" db="EMBL/GenBank/DDBJ databases">
        <title>Genomic Encyclopedia of Type Strains, Phase IV (KMG-V): Genome sequencing to study the core and pangenomes of soil and plant-associated prokaryotes.</title>
        <authorList>
            <person name="Whitman W."/>
        </authorList>
    </citation>
    <scope>NUCLEOTIDE SEQUENCE [LARGE SCALE GENOMIC DNA]</scope>
    <source>
        <strain evidence="1 2">SEMIA 4013</strain>
    </source>
</reference>
<comment type="caution">
    <text evidence="1">The sequence shown here is derived from an EMBL/GenBank/DDBJ whole genome shotgun (WGS) entry which is preliminary data.</text>
</comment>
<protein>
    <recommendedName>
        <fullName evidence="3">PIN domain-containing protein</fullName>
    </recommendedName>
</protein>
<gene>
    <name evidence="1" type="ORF">GGD69_004427</name>
</gene>
<proteinExistence type="predicted"/>